<feature type="domain" description="Radical SAM core" evidence="2">
    <location>
        <begin position="39"/>
        <end position="274"/>
    </location>
</feature>
<dbReference type="SFLD" id="SFLDS00029">
    <property type="entry name" value="Radical_SAM"/>
    <property type="match status" value="1"/>
</dbReference>
<dbReference type="STRING" id="1783515.A4E84_01135"/>
<keyword evidence="4" id="KW-1185">Reference proteome</keyword>
<dbReference type="SFLD" id="SFLDG01065">
    <property type="entry name" value="anaerobic_coproporphyrinogen-I"/>
    <property type="match status" value="1"/>
</dbReference>
<dbReference type="PROSITE" id="PS51918">
    <property type="entry name" value="RADICAL_SAM"/>
    <property type="match status" value="1"/>
</dbReference>
<dbReference type="SMART" id="SM00729">
    <property type="entry name" value="Elp3"/>
    <property type="match status" value="1"/>
</dbReference>
<dbReference type="PANTHER" id="PTHR13932">
    <property type="entry name" value="COPROPORPHYRINIGEN III OXIDASE"/>
    <property type="match status" value="1"/>
</dbReference>
<protein>
    <recommendedName>
        <fullName evidence="1">Heme chaperone HemW</fullName>
    </recommendedName>
</protein>
<dbReference type="GO" id="GO:0006779">
    <property type="term" value="P:porphyrin-containing compound biosynthetic process"/>
    <property type="evidence" value="ECO:0007669"/>
    <property type="project" value="TreeGrafter"/>
</dbReference>
<accession>A0A143BSZ0</accession>
<dbReference type="Gene3D" id="3.30.750.200">
    <property type="match status" value="1"/>
</dbReference>
<dbReference type="InterPro" id="IPR007197">
    <property type="entry name" value="rSAM"/>
</dbReference>
<dbReference type="KEGG" id="stsi:A4E84_01135"/>
<organism evidence="3 4">
    <name type="scientific">Streptomyces qaidamensis</name>
    <dbReference type="NCBI Taxonomy" id="1783515"/>
    <lineage>
        <taxon>Bacteria</taxon>
        <taxon>Bacillati</taxon>
        <taxon>Actinomycetota</taxon>
        <taxon>Actinomycetes</taxon>
        <taxon>Kitasatosporales</taxon>
        <taxon>Streptomycetaceae</taxon>
        <taxon>Streptomyces</taxon>
        <taxon>Streptomyces aurantiacus group</taxon>
    </lineage>
</organism>
<dbReference type="Pfam" id="PF04055">
    <property type="entry name" value="Radical_SAM"/>
    <property type="match status" value="1"/>
</dbReference>
<dbReference type="SUPFAM" id="SSF102114">
    <property type="entry name" value="Radical SAM enzymes"/>
    <property type="match status" value="1"/>
</dbReference>
<gene>
    <name evidence="3" type="ORF">A4E84_01135</name>
</gene>
<name>A0A143BSZ0_9ACTN</name>
<sequence length="460" mass="52838">MSITTTTTSMPFWKEYPERDSEWVRQYPTKHVPVNEEEVFARKPMGVYVHIPFCNRLCFSCPYIKHQTDRDLTRTYLEALKTEITNYAERPYIQDHVITLGYIGGGTPTALTAPQLDDLLGHMYSSLNVEEGADFSIETTPVDISERKATVLLERGIRRISLGVQTFVPEELKNIGRPNDPEMLKESIRLLRRCGFENINIDLMHGINGQTMESWEHSLDVAIELGVTCISFYTYMEFAQISTKRRKLPPVPEKAVVDDMFLFAAEKLSRNGFLGYYGDCFAKPGYQPKYGETSWSEDIPIIPLGPTATGHLRDHWYFNEPDIGRYIQTVMEGRLPISMGKHITKSEAIRRSMVLGVKAGRVNRERFRRIHGVDFMEMFRAEIDDLIEKELITADENGIEVTGPKGWYYLDNISKAFYSPEFRRYPQHLGADISNFISSRPIPLQLTTRPKDEEAGCDHH</sequence>
<dbReference type="PANTHER" id="PTHR13932:SF5">
    <property type="entry name" value="RADICAL S-ADENOSYL METHIONINE DOMAIN-CONTAINING PROTEIN 1, MITOCHONDRIAL"/>
    <property type="match status" value="1"/>
</dbReference>
<dbReference type="InterPro" id="IPR058240">
    <property type="entry name" value="rSAM_sf"/>
</dbReference>
<evidence type="ECO:0000313" key="4">
    <source>
        <dbReference type="Proteomes" id="UP000076096"/>
    </source>
</evidence>
<evidence type="ECO:0000259" key="2">
    <source>
        <dbReference type="PROSITE" id="PS51918"/>
    </source>
</evidence>
<dbReference type="GO" id="GO:0003824">
    <property type="term" value="F:catalytic activity"/>
    <property type="evidence" value="ECO:0007669"/>
    <property type="project" value="InterPro"/>
</dbReference>
<proteinExistence type="predicted"/>
<dbReference type="InterPro" id="IPR006638">
    <property type="entry name" value="Elp3/MiaA/NifB-like_rSAM"/>
</dbReference>
<dbReference type="RefSeq" id="WP_062924735.1">
    <property type="nucleotide sequence ID" value="NZ_CP015098.1"/>
</dbReference>
<dbReference type="Proteomes" id="UP000076096">
    <property type="component" value="Chromosome"/>
</dbReference>
<dbReference type="GO" id="GO:0005737">
    <property type="term" value="C:cytoplasm"/>
    <property type="evidence" value="ECO:0007669"/>
    <property type="project" value="TreeGrafter"/>
</dbReference>
<evidence type="ECO:0000256" key="1">
    <source>
        <dbReference type="ARBA" id="ARBA00017228"/>
    </source>
</evidence>
<dbReference type="InterPro" id="IPR034505">
    <property type="entry name" value="Coproporphyrinogen-III_oxidase"/>
</dbReference>
<dbReference type="EMBL" id="CP015098">
    <property type="protein sequence ID" value="AMW08261.1"/>
    <property type="molecule type" value="Genomic_DNA"/>
</dbReference>
<dbReference type="AlphaFoldDB" id="A0A143BSZ0"/>
<evidence type="ECO:0000313" key="3">
    <source>
        <dbReference type="EMBL" id="AMW08261.1"/>
    </source>
</evidence>
<dbReference type="GO" id="GO:0051539">
    <property type="term" value="F:4 iron, 4 sulfur cluster binding"/>
    <property type="evidence" value="ECO:0007669"/>
    <property type="project" value="TreeGrafter"/>
</dbReference>
<reference evidence="4" key="1">
    <citation type="submission" date="2016-04" db="EMBL/GenBank/DDBJ databases">
        <authorList>
            <person name="Zhang B."/>
        </authorList>
    </citation>
    <scope>NUCLEOTIDE SEQUENCE [LARGE SCALE GENOMIC DNA]</scope>
    <source>
        <strain evidence="4">S10</strain>
    </source>
</reference>